<reference evidence="3 4" key="1">
    <citation type="submission" date="2016-10" db="EMBL/GenBank/DDBJ databases">
        <authorList>
            <person name="de Groot N.N."/>
        </authorList>
    </citation>
    <scope>NUCLEOTIDE SEQUENCE [LARGE SCALE GENOMIC DNA]</scope>
    <source>
        <strain evidence="3 4">DSM 44892</strain>
    </source>
</reference>
<accession>A0A1G8GFY4</accession>
<gene>
    <name evidence="3" type="ORF">SAMN05444695_10485</name>
</gene>
<evidence type="ECO:0000256" key="2">
    <source>
        <dbReference type="SAM" id="MobiDB-lite"/>
    </source>
</evidence>
<dbReference type="SUPFAM" id="SSF57997">
    <property type="entry name" value="Tropomyosin"/>
    <property type="match status" value="1"/>
</dbReference>
<keyword evidence="1" id="KW-0175">Coiled coil</keyword>
<feature type="region of interest" description="Disordered" evidence="2">
    <location>
        <begin position="170"/>
        <end position="197"/>
    </location>
</feature>
<organism evidence="3 4">
    <name type="scientific">Rhodococcus triatomae</name>
    <dbReference type="NCBI Taxonomy" id="300028"/>
    <lineage>
        <taxon>Bacteria</taxon>
        <taxon>Bacillati</taxon>
        <taxon>Actinomycetota</taxon>
        <taxon>Actinomycetes</taxon>
        <taxon>Mycobacteriales</taxon>
        <taxon>Nocardiaceae</taxon>
        <taxon>Rhodococcus</taxon>
    </lineage>
</organism>
<dbReference type="AlphaFoldDB" id="A0A1G8GFY4"/>
<evidence type="ECO:0000313" key="3">
    <source>
        <dbReference type="EMBL" id="SDH93240.1"/>
    </source>
</evidence>
<dbReference type="EMBL" id="FNDN01000004">
    <property type="protein sequence ID" value="SDH93240.1"/>
    <property type="molecule type" value="Genomic_DNA"/>
</dbReference>
<feature type="coiled-coil region" evidence="1">
    <location>
        <begin position="203"/>
        <end position="286"/>
    </location>
</feature>
<name>A0A1G8GFY4_9NOCA</name>
<dbReference type="RefSeq" id="WP_072737178.1">
    <property type="nucleotide sequence ID" value="NZ_CP048813.1"/>
</dbReference>
<sequence length="289" mass="30647">MNLDAAADELYELPPSEFVGARTRWVQEARSAGDRSLATAIGKLKKPTTAAWTVNLLARTEPGAVQELLQLGVELGDAQRRLSATELRELSSRRQATVHALTGRAAELAAERGHRVGETVLRDVAQTLGAALADPDVAVAVRSGRLLTATSYSGFGPVGLSLVTDVDESVTDADNSGAPVTVADSDADTDRSPETAPVDADRLAAAEEVLTDARRRAEAARARLAAAEEQVAEVTGRIEQLRRRLENAEQEGQFAISSREDAQRELTELTSAVSAAESALQALRDRAGS</sequence>
<dbReference type="OrthoDB" id="3541690at2"/>
<protein>
    <submittedName>
        <fullName evidence="3">Uncharacterized protein</fullName>
    </submittedName>
</protein>
<feature type="compositionally biased region" description="Basic and acidic residues" evidence="2">
    <location>
        <begin position="188"/>
        <end position="197"/>
    </location>
</feature>
<evidence type="ECO:0000256" key="1">
    <source>
        <dbReference type="SAM" id="Coils"/>
    </source>
</evidence>
<evidence type="ECO:0000313" key="4">
    <source>
        <dbReference type="Proteomes" id="UP000183263"/>
    </source>
</evidence>
<proteinExistence type="predicted"/>
<keyword evidence="4" id="KW-1185">Reference proteome</keyword>
<dbReference type="Gene3D" id="1.20.5.340">
    <property type="match status" value="1"/>
</dbReference>
<dbReference type="Proteomes" id="UP000183263">
    <property type="component" value="Unassembled WGS sequence"/>
</dbReference>